<comment type="caution">
    <text evidence="3">The sequence shown here is derived from an EMBL/GenBank/DDBJ whole genome shotgun (WGS) entry which is preliminary data.</text>
</comment>
<gene>
    <name evidence="3" type="ORF">C0189_03930</name>
</gene>
<evidence type="ECO:0008006" key="5">
    <source>
        <dbReference type="Google" id="ProtNLM"/>
    </source>
</evidence>
<name>A0A2J6WE43_9BACT</name>
<keyword evidence="2" id="KW-0812">Transmembrane</keyword>
<dbReference type="RefSeq" id="WP_416085057.1">
    <property type="nucleotide sequence ID" value="NZ_JBNARP010000014.1"/>
</dbReference>
<proteinExistence type="predicted"/>
<evidence type="ECO:0000313" key="3">
    <source>
        <dbReference type="EMBL" id="PMP67045.1"/>
    </source>
</evidence>
<dbReference type="EMBL" id="PNIL01000058">
    <property type="protein sequence ID" value="PMP67045.1"/>
    <property type="molecule type" value="Genomic_DNA"/>
</dbReference>
<keyword evidence="2" id="KW-1133">Transmembrane helix</keyword>
<keyword evidence="1" id="KW-0175">Coiled coil</keyword>
<evidence type="ECO:0000256" key="1">
    <source>
        <dbReference type="SAM" id="Coils"/>
    </source>
</evidence>
<evidence type="ECO:0000256" key="2">
    <source>
        <dbReference type="SAM" id="Phobius"/>
    </source>
</evidence>
<organism evidence="3 4">
    <name type="scientific">Caldisericum exile</name>
    <dbReference type="NCBI Taxonomy" id="693075"/>
    <lineage>
        <taxon>Bacteria</taxon>
        <taxon>Pseudomonadati</taxon>
        <taxon>Caldisericota/Cryosericota group</taxon>
        <taxon>Caldisericota</taxon>
        <taxon>Caldisericia</taxon>
        <taxon>Caldisericales</taxon>
        <taxon>Caldisericaceae</taxon>
        <taxon>Caldisericum</taxon>
    </lineage>
</organism>
<evidence type="ECO:0000313" key="4">
    <source>
        <dbReference type="Proteomes" id="UP000237040"/>
    </source>
</evidence>
<protein>
    <recommendedName>
        <fullName evidence="5">DUF948 domain-containing protein</fullName>
    </recommendedName>
</protein>
<keyword evidence="2" id="KW-0472">Membrane</keyword>
<accession>A0A2J6WE43</accession>
<dbReference type="Proteomes" id="UP000237040">
    <property type="component" value="Unassembled WGS sequence"/>
</dbReference>
<reference evidence="3 4" key="1">
    <citation type="submission" date="2018-01" db="EMBL/GenBank/DDBJ databases">
        <title>Metagenomic assembled genomes from two thermal pools in the Uzon Caldera, Kamchatka, Russia.</title>
        <authorList>
            <person name="Wilkins L."/>
            <person name="Ettinger C."/>
        </authorList>
    </citation>
    <scope>NUCLEOTIDE SEQUENCE [LARGE SCALE GENOMIC DNA]</scope>
    <source>
        <strain evidence="3">ZAV-07</strain>
    </source>
</reference>
<feature type="transmembrane region" description="Helical" evidence="2">
    <location>
        <begin position="6"/>
        <end position="26"/>
    </location>
</feature>
<feature type="coiled-coil region" evidence="1">
    <location>
        <begin position="36"/>
        <end position="63"/>
    </location>
</feature>
<sequence>MSLTIAVWIIAISLLLGVAGTFIFLLNFQRDLTRTLTEVEMTLKTIERNIDMLSEELKKTLRNTTGITQETKSLIRNINMITTLNGFLQPLAQIGKQQSFLSQILNIGKIALGVIQGYNMYKKFLGGRNEREQS</sequence>
<dbReference type="AlphaFoldDB" id="A0A2J6WE43"/>